<feature type="compositionally biased region" description="Low complexity" evidence="2">
    <location>
        <begin position="75"/>
        <end position="87"/>
    </location>
</feature>
<dbReference type="GO" id="GO:0008356">
    <property type="term" value="P:asymmetric cell division"/>
    <property type="evidence" value="ECO:0007669"/>
    <property type="project" value="InterPro"/>
</dbReference>
<organism evidence="4 5">
    <name type="scientific">Quercus suber</name>
    <name type="common">Cork oak</name>
    <dbReference type="NCBI Taxonomy" id="58331"/>
    <lineage>
        <taxon>Eukaryota</taxon>
        <taxon>Viridiplantae</taxon>
        <taxon>Streptophyta</taxon>
        <taxon>Embryophyta</taxon>
        <taxon>Tracheophyta</taxon>
        <taxon>Spermatophyta</taxon>
        <taxon>Magnoliopsida</taxon>
        <taxon>eudicotyledons</taxon>
        <taxon>Gunneridae</taxon>
        <taxon>Pentapetalae</taxon>
        <taxon>rosids</taxon>
        <taxon>fabids</taxon>
        <taxon>Fagales</taxon>
        <taxon>Fagaceae</taxon>
        <taxon>Quercus</taxon>
    </lineage>
</organism>
<feature type="compositionally biased region" description="Basic and acidic residues" evidence="2">
    <location>
        <begin position="427"/>
        <end position="446"/>
    </location>
</feature>
<feature type="region of interest" description="Disordered" evidence="2">
    <location>
        <begin position="420"/>
        <end position="455"/>
    </location>
</feature>
<dbReference type="PANTHER" id="PTHR33476:SF4">
    <property type="entry name" value="POLAR LOCALIZATION DURING ASYMMETRIC DIVISION AND PROTEIN"/>
    <property type="match status" value="1"/>
</dbReference>
<dbReference type="InterPro" id="IPR040348">
    <property type="entry name" value="POLAR-like"/>
</dbReference>
<sequence length="467" mass="51788">MWQVLLAAAVAGSTSLVAKHLFNPNADPTTTAATTPIPADQPRNLNAQACADSTFDSQPLPSDCDFEKQERDGIFRFSSSGSRSRSSNSRKKPGSRKLVGAAKKAGDRSGRVGKEKGEAVKEIQRKSSARKFAVSLKRRKTNKNVANKSGPSSSNSKESSLFGWGLGVGIMYMMSAGKTEISKLNMAVDETAKVVQELKTELYKRKSSHRLHVSGPASKADAKSRKNNSKHTQLALNKFNTQNVDPNNFKISGDPVIDDGEYASSVLTEEPEPRLLEMDELEAEFESELQKLPWCITEASQQEEMRPILGEDREDLAEDECHMPVGMIDFENVSQTEVSDMGFHEVEGQNLHSNQFDGVVPAELDQKLCHLLIEQQENQIVELESELHSAQSKLNSKEAELQALKDCVRRLTNFSLSHVSDDETEAHEEQKHTSEWDYKNQTESESNKSVVGMKRPMDSALCGHYAR</sequence>
<name>A0AAW0LRQ7_QUESU</name>
<feature type="region of interest" description="Disordered" evidence="2">
    <location>
        <begin position="206"/>
        <end position="227"/>
    </location>
</feature>
<keyword evidence="5" id="KW-1185">Reference proteome</keyword>
<dbReference type="Proteomes" id="UP000237347">
    <property type="component" value="Unassembled WGS sequence"/>
</dbReference>
<feature type="chain" id="PRO_5043339987" evidence="3">
    <location>
        <begin position="19"/>
        <end position="467"/>
    </location>
</feature>
<keyword evidence="3" id="KW-0732">Signal</keyword>
<dbReference type="EMBL" id="PKMF04000061">
    <property type="protein sequence ID" value="KAK7853837.1"/>
    <property type="molecule type" value="Genomic_DNA"/>
</dbReference>
<evidence type="ECO:0000256" key="1">
    <source>
        <dbReference type="SAM" id="Coils"/>
    </source>
</evidence>
<accession>A0AAW0LRQ7</accession>
<dbReference type="PANTHER" id="PTHR33476">
    <property type="entry name" value="EMB|CAB62613.1"/>
    <property type="match status" value="1"/>
</dbReference>
<evidence type="ECO:0000256" key="3">
    <source>
        <dbReference type="SAM" id="SignalP"/>
    </source>
</evidence>
<comment type="caution">
    <text evidence="4">The sequence shown here is derived from an EMBL/GenBank/DDBJ whole genome shotgun (WGS) entry which is preliminary data.</text>
</comment>
<feature type="coiled-coil region" evidence="1">
    <location>
        <begin position="373"/>
        <end position="407"/>
    </location>
</feature>
<protein>
    <submittedName>
        <fullName evidence="4">Uncharacterized protein</fullName>
    </submittedName>
</protein>
<keyword evidence="1" id="KW-0175">Coiled coil</keyword>
<proteinExistence type="predicted"/>
<evidence type="ECO:0000256" key="2">
    <source>
        <dbReference type="SAM" id="MobiDB-lite"/>
    </source>
</evidence>
<feature type="compositionally biased region" description="Basic and acidic residues" evidence="2">
    <location>
        <begin position="104"/>
        <end position="125"/>
    </location>
</feature>
<gene>
    <name evidence="4" type="ORF">CFP56_034461</name>
</gene>
<feature type="compositionally biased region" description="Low complexity" evidence="2">
    <location>
        <begin position="149"/>
        <end position="159"/>
    </location>
</feature>
<feature type="signal peptide" evidence="3">
    <location>
        <begin position="1"/>
        <end position="18"/>
    </location>
</feature>
<reference evidence="4 5" key="1">
    <citation type="journal article" date="2018" name="Sci. Data">
        <title>The draft genome sequence of cork oak.</title>
        <authorList>
            <person name="Ramos A.M."/>
            <person name="Usie A."/>
            <person name="Barbosa P."/>
            <person name="Barros P.M."/>
            <person name="Capote T."/>
            <person name="Chaves I."/>
            <person name="Simoes F."/>
            <person name="Abreu I."/>
            <person name="Carrasquinho I."/>
            <person name="Faro C."/>
            <person name="Guimaraes J.B."/>
            <person name="Mendonca D."/>
            <person name="Nobrega F."/>
            <person name="Rodrigues L."/>
            <person name="Saibo N.J.M."/>
            <person name="Varela M.C."/>
            <person name="Egas C."/>
            <person name="Matos J."/>
            <person name="Miguel C.M."/>
            <person name="Oliveira M.M."/>
            <person name="Ricardo C.P."/>
            <person name="Goncalves S."/>
        </authorList>
    </citation>
    <scope>NUCLEOTIDE SEQUENCE [LARGE SCALE GENOMIC DNA]</scope>
    <source>
        <strain evidence="5">cv. HL8</strain>
    </source>
</reference>
<dbReference type="AlphaFoldDB" id="A0AAW0LRQ7"/>
<evidence type="ECO:0000313" key="5">
    <source>
        <dbReference type="Proteomes" id="UP000237347"/>
    </source>
</evidence>
<feature type="region of interest" description="Disordered" evidence="2">
    <location>
        <begin position="75"/>
        <end position="159"/>
    </location>
</feature>
<evidence type="ECO:0000313" key="4">
    <source>
        <dbReference type="EMBL" id="KAK7853837.1"/>
    </source>
</evidence>